<dbReference type="Proteomes" id="UP001352263">
    <property type="component" value="Unassembled WGS sequence"/>
</dbReference>
<comment type="caution">
    <text evidence="1">The sequence shown here is derived from an EMBL/GenBank/DDBJ whole genome shotgun (WGS) entry which is preliminary data.</text>
</comment>
<organism evidence="1 2">
    <name type="scientific">Noviherbaspirillum album</name>
    <dbReference type="NCBI Taxonomy" id="3080276"/>
    <lineage>
        <taxon>Bacteria</taxon>
        <taxon>Pseudomonadati</taxon>
        <taxon>Pseudomonadota</taxon>
        <taxon>Betaproteobacteria</taxon>
        <taxon>Burkholderiales</taxon>
        <taxon>Oxalobacteraceae</taxon>
        <taxon>Noviherbaspirillum</taxon>
    </lineage>
</organism>
<accession>A0ABU6JH14</accession>
<evidence type="ECO:0008006" key="3">
    <source>
        <dbReference type="Google" id="ProtNLM"/>
    </source>
</evidence>
<dbReference type="EMBL" id="JAWIIV010000034">
    <property type="protein sequence ID" value="MEC4722703.1"/>
    <property type="molecule type" value="Genomic_DNA"/>
</dbReference>
<evidence type="ECO:0000313" key="2">
    <source>
        <dbReference type="Proteomes" id="UP001352263"/>
    </source>
</evidence>
<evidence type="ECO:0000313" key="1">
    <source>
        <dbReference type="EMBL" id="MEC4722703.1"/>
    </source>
</evidence>
<gene>
    <name evidence="1" type="ORF">RY831_26405</name>
</gene>
<keyword evidence="2" id="KW-1185">Reference proteome</keyword>
<name>A0ABU6JH14_9BURK</name>
<sequence>MTFSLLQSMAAAVEVVPAYNPYPHGPFVGEDQGSGLAFDLVAYLNRHFAGRYEFRLHNVPRNRLNRMLEVKGAFGGVVLFLSPNFWVDARKLMFHWTPPLFIDHNVVVSRTESDVRYGNGESMSGLHFAGVLGHRYEGFEGRFGNDIVREDANSELSNLRKVAAGRADFTILPNSVYRYLLMRASASGEPIDGLHASPKPHLRFERAISIWKTEGVLAADLNRLVKKMPRDPAWMAIMEKYNLR</sequence>
<proteinExistence type="predicted"/>
<reference evidence="1 2" key="1">
    <citation type="submission" date="2023-10" db="EMBL/GenBank/DDBJ databases">
        <title>Noviherbaspirillum sp. CPCC 100848 genome assembly.</title>
        <authorList>
            <person name="Li X.Y."/>
            <person name="Fang X.M."/>
        </authorList>
    </citation>
    <scope>NUCLEOTIDE SEQUENCE [LARGE SCALE GENOMIC DNA]</scope>
    <source>
        <strain evidence="1 2">CPCC 100848</strain>
    </source>
</reference>
<protein>
    <recommendedName>
        <fullName evidence="3">Solute-binding protein family 3/N-terminal domain-containing protein</fullName>
    </recommendedName>
</protein>
<dbReference type="SUPFAM" id="SSF53850">
    <property type="entry name" value="Periplasmic binding protein-like II"/>
    <property type="match status" value="1"/>
</dbReference>
<dbReference type="Gene3D" id="3.40.190.10">
    <property type="entry name" value="Periplasmic binding protein-like II"/>
    <property type="match status" value="2"/>
</dbReference>
<dbReference type="RefSeq" id="WP_326509370.1">
    <property type="nucleotide sequence ID" value="NZ_JAWIIV010000034.1"/>
</dbReference>